<feature type="transmembrane region" description="Helical" evidence="14">
    <location>
        <begin position="6"/>
        <end position="27"/>
    </location>
</feature>
<evidence type="ECO:0000313" key="16">
    <source>
        <dbReference type="EMBL" id="SFF79985.1"/>
    </source>
</evidence>
<evidence type="ECO:0000256" key="9">
    <source>
        <dbReference type="ARBA" id="ARBA00023065"/>
    </source>
</evidence>
<keyword evidence="4 14" id="KW-1003">Cell membrane</keyword>
<feature type="transmembrane region" description="Helical" evidence="14">
    <location>
        <begin position="48"/>
        <end position="73"/>
    </location>
</feature>
<comment type="function">
    <text evidence="13 14">F(1)F(0) ATP synthase produces ATP from ADP in the presence of a proton or sodium gradient. F-type ATPases consist of two structural domains, F(1) containing the extramembraneous catalytic core and F(0) containing the membrane proton channel, linked together by a central stalk and a peripheral stalk. During catalysis, ATP synthesis in the catalytic domain of F(1) is coupled via a rotary mechanism of the central stalk subunits to proton translocation.</text>
</comment>
<keyword evidence="6 14" id="KW-0812">Transmembrane</keyword>
<dbReference type="NCBIfam" id="NF005363">
    <property type="entry name" value="PRK06876.1"/>
    <property type="match status" value="1"/>
</dbReference>
<dbReference type="PRINTS" id="PR00124">
    <property type="entry name" value="ATPASEC"/>
</dbReference>
<feature type="domain" description="V-ATPase proteolipid subunit C-like" evidence="15">
    <location>
        <begin position="6"/>
        <end position="68"/>
    </location>
</feature>
<dbReference type="InterPro" id="IPR000454">
    <property type="entry name" value="ATP_synth_F0_csu"/>
</dbReference>
<dbReference type="EMBL" id="FOOK01000005">
    <property type="protein sequence ID" value="SFF79985.1"/>
    <property type="molecule type" value="Genomic_DNA"/>
</dbReference>
<evidence type="ECO:0000256" key="1">
    <source>
        <dbReference type="ARBA" id="ARBA00004651"/>
    </source>
</evidence>
<dbReference type="PROSITE" id="PS00605">
    <property type="entry name" value="ATPASE_C"/>
    <property type="match status" value="1"/>
</dbReference>
<comment type="similarity">
    <text evidence="2 14">Belongs to the ATPase C chain family.</text>
</comment>
<evidence type="ECO:0000256" key="7">
    <source>
        <dbReference type="ARBA" id="ARBA00022781"/>
    </source>
</evidence>
<evidence type="ECO:0000313" key="17">
    <source>
        <dbReference type="Proteomes" id="UP000198661"/>
    </source>
</evidence>
<sequence length="74" mass="7870">MELNFLSAAIMVGLAAFAAAIGNSMLFSKYVEGVARQPEVRGTLFGQVMILFGLIEALPIIAVGLGILVFFGFF</sequence>
<dbReference type="GO" id="GO:0005886">
    <property type="term" value="C:plasma membrane"/>
    <property type="evidence" value="ECO:0007669"/>
    <property type="project" value="UniProtKB-SubCell"/>
</dbReference>
<evidence type="ECO:0000256" key="13">
    <source>
        <dbReference type="ARBA" id="ARBA00025198"/>
    </source>
</evidence>
<protein>
    <recommendedName>
        <fullName evidence="14">ATP synthase subunit c</fullName>
    </recommendedName>
    <alternativeName>
        <fullName evidence="14">ATP synthase F(0) sector subunit c</fullName>
    </alternativeName>
    <alternativeName>
        <fullName evidence="14">F-type ATPase subunit c</fullName>
        <shortName evidence="14">F-ATPase subunit c</shortName>
    </alternativeName>
    <alternativeName>
        <fullName evidence="14">Lipid-binding protein</fullName>
    </alternativeName>
</protein>
<evidence type="ECO:0000256" key="5">
    <source>
        <dbReference type="ARBA" id="ARBA00022547"/>
    </source>
</evidence>
<gene>
    <name evidence="14" type="primary">atpE</name>
    <name evidence="16" type="ORF">SAMN04488025_105118</name>
</gene>
<reference evidence="16 17" key="1">
    <citation type="submission" date="2016-10" db="EMBL/GenBank/DDBJ databases">
        <authorList>
            <person name="de Groot N.N."/>
        </authorList>
    </citation>
    <scope>NUCLEOTIDE SEQUENCE [LARGE SCALE GENOMIC DNA]</scope>
    <source>
        <strain evidence="16 17">DSM 44945</strain>
    </source>
</reference>
<dbReference type="InterPro" id="IPR020537">
    <property type="entry name" value="ATP_synth_F0_csu_DDCD_BS"/>
</dbReference>
<comment type="subcellular location">
    <subcellularLocation>
        <location evidence="1 14">Cell membrane</location>
        <topology evidence="1 14">Multi-pass membrane protein</topology>
    </subcellularLocation>
</comment>
<proteinExistence type="inferred from homology"/>
<dbReference type="Proteomes" id="UP000198661">
    <property type="component" value="Unassembled WGS sequence"/>
</dbReference>
<dbReference type="GO" id="GO:0045259">
    <property type="term" value="C:proton-transporting ATP synthase complex"/>
    <property type="evidence" value="ECO:0007669"/>
    <property type="project" value="UniProtKB-KW"/>
</dbReference>
<evidence type="ECO:0000256" key="4">
    <source>
        <dbReference type="ARBA" id="ARBA00022475"/>
    </source>
</evidence>
<evidence type="ECO:0000256" key="14">
    <source>
        <dbReference type="HAMAP-Rule" id="MF_01396"/>
    </source>
</evidence>
<evidence type="ECO:0000256" key="10">
    <source>
        <dbReference type="ARBA" id="ARBA00023121"/>
    </source>
</evidence>
<accession>A0A1I2LL38</accession>
<evidence type="ECO:0000256" key="12">
    <source>
        <dbReference type="ARBA" id="ARBA00023310"/>
    </source>
</evidence>
<evidence type="ECO:0000256" key="3">
    <source>
        <dbReference type="ARBA" id="ARBA00022448"/>
    </source>
</evidence>
<evidence type="ECO:0000256" key="8">
    <source>
        <dbReference type="ARBA" id="ARBA00022989"/>
    </source>
</evidence>
<dbReference type="AlphaFoldDB" id="A0A1I2LL38"/>
<feature type="site" description="Reversibly protonated during proton transport" evidence="14">
    <location>
        <position position="56"/>
    </location>
</feature>
<dbReference type="NCBIfam" id="TIGR01260">
    <property type="entry name" value="ATP_synt_c"/>
    <property type="match status" value="1"/>
</dbReference>
<keyword evidence="7 14" id="KW-0375">Hydrogen ion transport</keyword>
<organism evidence="16 17">
    <name type="scientific">Planifilum fulgidum</name>
    <dbReference type="NCBI Taxonomy" id="201973"/>
    <lineage>
        <taxon>Bacteria</taxon>
        <taxon>Bacillati</taxon>
        <taxon>Bacillota</taxon>
        <taxon>Bacilli</taxon>
        <taxon>Bacillales</taxon>
        <taxon>Thermoactinomycetaceae</taxon>
        <taxon>Planifilum</taxon>
    </lineage>
</organism>
<keyword evidence="8 14" id="KW-1133">Transmembrane helix</keyword>
<dbReference type="InterPro" id="IPR002379">
    <property type="entry name" value="ATPase_proteolipid_c-like_dom"/>
</dbReference>
<evidence type="ECO:0000256" key="6">
    <source>
        <dbReference type="ARBA" id="ARBA00022692"/>
    </source>
</evidence>
<keyword evidence="10 14" id="KW-0446">Lipid-binding</keyword>
<dbReference type="RefSeq" id="WP_092036258.1">
    <property type="nucleotide sequence ID" value="NZ_FOOK01000005.1"/>
</dbReference>
<dbReference type="GO" id="GO:0008289">
    <property type="term" value="F:lipid binding"/>
    <property type="evidence" value="ECO:0007669"/>
    <property type="project" value="UniProtKB-KW"/>
</dbReference>
<dbReference type="InterPro" id="IPR005953">
    <property type="entry name" value="ATP_synth_csu_bac/chlpt"/>
</dbReference>
<dbReference type="SUPFAM" id="SSF81333">
    <property type="entry name" value="F1F0 ATP synthase subunit C"/>
    <property type="match status" value="1"/>
</dbReference>
<dbReference type="InterPro" id="IPR035921">
    <property type="entry name" value="F/V-ATP_Csub_sf"/>
</dbReference>
<keyword evidence="9 14" id="KW-0406">Ion transport</keyword>
<dbReference type="GO" id="GO:0033177">
    <property type="term" value="C:proton-transporting two-sector ATPase complex, proton-transporting domain"/>
    <property type="evidence" value="ECO:0007669"/>
    <property type="project" value="InterPro"/>
</dbReference>
<comment type="function">
    <text evidence="14">Key component of the F(0) channel; it plays a direct role in translocation across the membrane. A homomeric c-ring of between 10-14 subunits forms the central stalk rotor element with the F(1) delta and epsilon subunits.</text>
</comment>
<keyword evidence="17" id="KW-1185">Reference proteome</keyword>
<keyword evidence="11 14" id="KW-0472">Membrane</keyword>
<dbReference type="InterPro" id="IPR038662">
    <property type="entry name" value="ATP_synth_F0_csu_sf"/>
</dbReference>
<dbReference type="HAMAP" id="MF_01396">
    <property type="entry name" value="ATP_synth_c_bact"/>
    <property type="match status" value="1"/>
</dbReference>
<dbReference type="GO" id="GO:0046933">
    <property type="term" value="F:proton-transporting ATP synthase activity, rotational mechanism"/>
    <property type="evidence" value="ECO:0007669"/>
    <property type="project" value="UniProtKB-UniRule"/>
</dbReference>
<name>A0A1I2LL38_9BACL</name>
<dbReference type="STRING" id="201973.SAMN04488025_105118"/>
<evidence type="ECO:0000256" key="2">
    <source>
        <dbReference type="ARBA" id="ARBA00006704"/>
    </source>
</evidence>
<dbReference type="FunFam" id="1.20.20.10:FF:000002">
    <property type="entry name" value="ATP synthase subunit c"/>
    <property type="match status" value="1"/>
</dbReference>
<dbReference type="Gene3D" id="1.20.20.10">
    <property type="entry name" value="F1F0 ATP synthase subunit C"/>
    <property type="match status" value="1"/>
</dbReference>
<evidence type="ECO:0000259" key="15">
    <source>
        <dbReference type="Pfam" id="PF00137"/>
    </source>
</evidence>
<dbReference type="OrthoDB" id="2357540at2"/>
<dbReference type="CDD" id="cd18185">
    <property type="entry name" value="ATP-synt_Fo_c_ATPE"/>
    <property type="match status" value="1"/>
</dbReference>
<evidence type="ECO:0000256" key="11">
    <source>
        <dbReference type="ARBA" id="ARBA00023136"/>
    </source>
</evidence>
<keyword evidence="3 14" id="KW-0813">Transport</keyword>
<dbReference type="Pfam" id="PF00137">
    <property type="entry name" value="ATP-synt_C"/>
    <property type="match status" value="1"/>
</dbReference>
<keyword evidence="5 14" id="KW-0138">CF(0)</keyword>
<keyword evidence="12 14" id="KW-0066">ATP synthesis</keyword>